<dbReference type="InterPro" id="IPR011049">
    <property type="entry name" value="Serralysin-like_metalloprot_C"/>
</dbReference>
<dbReference type="InterPro" id="IPR050557">
    <property type="entry name" value="RTX_toxin/Mannuronan_C5-epim"/>
</dbReference>
<dbReference type="InterPro" id="IPR001343">
    <property type="entry name" value="Hemolysn_Ca-bd"/>
</dbReference>
<dbReference type="Pfam" id="PF00353">
    <property type="entry name" value="HemolysinCabind"/>
    <property type="match status" value="9"/>
</dbReference>
<keyword evidence="2" id="KW-0964">Secreted</keyword>
<sequence>MAVKKLTNIANTWLGTNGNDNIDALAGNDTLDGGKGDDKLLGGTGNDLIAGGAGNDTLNGNDGNDVLDGGIGVDTLYGDAGNDIIYGGTGFDTLNGGTGNDYLFGGVENDILYGGTGSDLLEGGDGADILADTNDKTSYGKVITEQDEMIGGLGADIFYGGYDTMWGNDGNDIFNVKNQGTVYGGTGDDKITVTNSNAKLASWLEGGFGSDTIISGAGNDTLFSGYGFDKLQGGAGNDNYVMTFDGMKDTLIENKGGGIDTVYFIRDFKDDGRDDDKDDTGKELDPPDSGDTAYNFNVFLPTNIENGVLDDQIYMFNPNKVSYTVAWLTGNALNNRLQGSALDDILDGGAGNDTVIAGAGDDVIFAGKGTDSINGGAGIDLIASSVSFNLSGQATGVEEIDLLDSAGKAKATGTNSNNLLIGNQFANILEGGAGDDILDGFYSKDFELKADTLKATGIDKLIGGTGSDLYRIDSVEDKVIENAPLEGVDTVEFKGEGSTPTDTYVLPAGVENLKMLGNLKEGDGNNLNNRIIGDGTDNILKGGYGDDFLEGGSGKDKFEGGYGDDTFLVDNLLEVIKEIAGQGNDWVQTDKINLDLGTQGNWVDIENARLTGSSNLNISGRETDNTLIGNKGINVLDGGDGIDTLEGGLGNDTYVVDTMTDKLNEVNNELNNKGEIKDGWIDTVQSEIAFDMSKLFNFENLSLTGSTSINGTGNLNNNEIRGNDSINLLKGLAGNDILDGAGGVDTLMGGTGDDTYHLSNDGDIIKELAGEGTDTIEIQNTFSLSSPNLKNNIENLTLMGTIAIDGTGTNGNNVLTGNSAGNMLTGLSGVDTLTGKDGADTLIGGKGTDTLDLTESKADKDVVRFALGDSIASANEADKVIKFALFYDTLDLASTIKIAATSAAIDGEDAGTIKSHKIDKGIIKFDDTGSFVSSVPISVNNLSNAIEYLKQNITNQSTVAFQVGSDMWVFQDAGATDTLITLVGVSGVNSLSTGSFAGNAIHIA</sequence>
<protein>
    <submittedName>
        <fullName evidence="4">Uncharacterized protein</fullName>
    </submittedName>
</protein>
<dbReference type="EMBL" id="FUKJ01000178">
    <property type="protein sequence ID" value="SJM92248.1"/>
    <property type="molecule type" value="Genomic_DNA"/>
</dbReference>
<dbReference type="GO" id="GO:0005576">
    <property type="term" value="C:extracellular region"/>
    <property type="evidence" value="ECO:0007669"/>
    <property type="project" value="UniProtKB-SubCell"/>
</dbReference>
<dbReference type="RefSeq" id="WP_087146887.1">
    <property type="nucleotide sequence ID" value="NZ_FUKJ01000178.1"/>
</dbReference>
<dbReference type="SUPFAM" id="SSF51120">
    <property type="entry name" value="beta-Roll"/>
    <property type="match status" value="6"/>
</dbReference>
<name>A0A1R4H7K0_9GAMM</name>
<keyword evidence="5" id="KW-1185">Reference proteome</keyword>
<keyword evidence="3" id="KW-0106">Calcium</keyword>
<dbReference type="InterPro" id="IPR018511">
    <property type="entry name" value="Hemolysin-typ_Ca-bd_CS"/>
</dbReference>
<dbReference type="OrthoDB" id="5569147at2"/>
<gene>
    <name evidence="4" type="ORF">CRENPOLYSF2_2590011</name>
</gene>
<evidence type="ECO:0000256" key="3">
    <source>
        <dbReference type="ARBA" id="ARBA00022837"/>
    </source>
</evidence>
<proteinExistence type="predicted"/>
<dbReference type="PANTHER" id="PTHR38340">
    <property type="entry name" value="S-LAYER PROTEIN"/>
    <property type="match status" value="1"/>
</dbReference>
<comment type="subcellular location">
    <subcellularLocation>
        <location evidence="1">Secreted</location>
    </subcellularLocation>
</comment>
<evidence type="ECO:0000313" key="4">
    <source>
        <dbReference type="EMBL" id="SJM92248.1"/>
    </source>
</evidence>
<dbReference type="GO" id="GO:0005509">
    <property type="term" value="F:calcium ion binding"/>
    <property type="evidence" value="ECO:0007669"/>
    <property type="project" value="InterPro"/>
</dbReference>
<organism evidence="4 5">
    <name type="scientific">Crenothrix polyspora</name>
    <dbReference type="NCBI Taxonomy" id="360316"/>
    <lineage>
        <taxon>Bacteria</taxon>
        <taxon>Pseudomonadati</taxon>
        <taxon>Pseudomonadota</taxon>
        <taxon>Gammaproteobacteria</taxon>
        <taxon>Methylococcales</taxon>
        <taxon>Crenotrichaceae</taxon>
        <taxon>Crenothrix</taxon>
    </lineage>
</organism>
<dbReference type="PROSITE" id="PS00330">
    <property type="entry name" value="HEMOLYSIN_CALCIUM"/>
    <property type="match status" value="6"/>
</dbReference>
<evidence type="ECO:0000313" key="5">
    <source>
        <dbReference type="Proteomes" id="UP000195442"/>
    </source>
</evidence>
<evidence type="ECO:0000256" key="1">
    <source>
        <dbReference type="ARBA" id="ARBA00004613"/>
    </source>
</evidence>
<dbReference type="PRINTS" id="PR00313">
    <property type="entry name" value="CABNDNGRPT"/>
</dbReference>
<dbReference type="Gene3D" id="2.150.10.10">
    <property type="entry name" value="Serralysin-like metalloprotease, C-terminal"/>
    <property type="match status" value="5"/>
</dbReference>
<dbReference type="Proteomes" id="UP000195442">
    <property type="component" value="Unassembled WGS sequence"/>
</dbReference>
<accession>A0A1R4H7K0</accession>
<reference evidence="5" key="1">
    <citation type="submission" date="2017-02" db="EMBL/GenBank/DDBJ databases">
        <authorList>
            <person name="Daims H."/>
        </authorList>
    </citation>
    <scope>NUCLEOTIDE SEQUENCE [LARGE SCALE GENOMIC DNA]</scope>
</reference>
<dbReference type="PANTHER" id="PTHR38340:SF1">
    <property type="entry name" value="S-LAYER PROTEIN"/>
    <property type="match status" value="1"/>
</dbReference>
<evidence type="ECO:0000256" key="2">
    <source>
        <dbReference type="ARBA" id="ARBA00022525"/>
    </source>
</evidence>
<dbReference type="AlphaFoldDB" id="A0A1R4H7K0"/>